<dbReference type="RefSeq" id="WP_084912401.1">
    <property type="nucleotide sequence ID" value="NZ_DAMDNM010000001.1"/>
</dbReference>
<organism evidence="7 8">
    <name type="scientific">Rouxiella badensis</name>
    <dbReference type="NCBI Taxonomy" id="1646377"/>
    <lineage>
        <taxon>Bacteria</taxon>
        <taxon>Pseudomonadati</taxon>
        <taxon>Pseudomonadota</taxon>
        <taxon>Gammaproteobacteria</taxon>
        <taxon>Enterobacterales</taxon>
        <taxon>Yersiniaceae</taxon>
        <taxon>Rouxiella</taxon>
    </lineage>
</organism>
<sequence length="531" mass="56874">MLATFVIALREGLEAALIVSIIAAFLRKNGKSLSAMWAGVALAVLLSIIVGVGLDLTERALPQASQEFMESIIGLVAVFFVTGMVMWMNTNAKNIKKELETEAAQAISQSSAFALASMAFLAVLKEGFETSVFLLATFSVAQSAMWAAIGAVVGLIMAVVIGWGLYVGGIRINLARFFRFTGMFLILVAAGLIISSLRSAHEAGWLNVGQARFVDLTWLVPPGTVRSALITGVLGMPADPRQIEIVGWLLYIVLVAVVLYWPAKLRPSPKAATRSLFASAGTLAAAAVALFCLYPQPQLNVPDAAPLVNNDARPLGQASLTNADGSGYQLRVALTGGKVVQADLKSADQKTDSYQGVAVKEWNTQNSTSPDGAPAIVTLDQVMAFNGNRIPIGLNPGQHPGPYNAKWTVNCNLTTRVAQGTLLSSTAQGETLVTLTGSGLQSPRTLTVRRSQLDTGCGWQVSAAYQQDLMTQLKAQQFSLQSYVFWAHMLPAFLAALAIIFLVIAQRSLKRLRQAHALPQQQMYQKKQGLQ</sequence>
<keyword evidence="5 6" id="KW-0472">Membrane</keyword>
<keyword evidence="4 6" id="KW-1133">Transmembrane helix</keyword>
<evidence type="ECO:0000256" key="2">
    <source>
        <dbReference type="ARBA" id="ARBA00008333"/>
    </source>
</evidence>
<dbReference type="Proteomes" id="UP000192536">
    <property type="component" value="Unassembled WGS sequence"/>
</dbReference>
<reference evidence="7 8" key="1">
    <citation type="journal article" date="2017" name="Int. J. Syst. Evol. Microbiol.">
        <title>Rouxiella badensis sp. nov. and Rouxiella silvae sp. nov. isolated from peat bog soil in Germany and emendation of the genus description.</title>
        <authorList>
            <person name="Le Fleche-Mateos A."/>
            <person name="Kugler J.H."/>
            <person name="Hansen S.H."/>
            <person name="Syldatk C."/>
            <person name="Hausmann R."/>
            <person name="Lomprez F."/>
            <person name="Vandenbogaert M."/>
            <person name="Manuguerra J.C."/>
            <person name="Grimont P.A."/>
        </authorList>
    </citation>
    <scope>NUCLEOTIDE SEQUENCE [LARGE SCALE GENOMIC DNA]</scope>
    <source>
        <strain evidence="7 8">DSM 100043</strain>
    </source>
</reference>
<protein>
    <submittedName>
        <fullName evidence="7">Iron permease</fullName>
    </submittedName>
</protein>
<name>A0A1X0WGX4_9GAMM</name>
<evidence type="ECO:0000256" key="5">
    <source>
        <dbReference type="ARBA" id="ARBA00023136"/>
    </source>
</evidence>
<dbReference type="Pfam" id="PF03239">
    <property type="entry name" value="FTR1"/>
    <property type="match status" value="1"/>
</dbReference>
<dbReference type="AlphaFoldDB" id="A0A1X0WGX4"/>
<proteinExistence type="inferred from homology"/>
<keyword evidence="8" id="KW-1185">Reference proteome</keyword>
<dbReference type="GO" id="GO:0033573">
    <property type="term" value="C:high-affinity iron permease complex"/>
    <property type="evidence" value="ECO:0007669"/>
    <property type="project" value="InterPro"/>
</dbReference>
<comment type="subcellular location">
    <subcellularLocation>
        <location evidence="1">Membrane</location>
        <topology evidence="1">Multi-pass membrane protein</topology>
    </subcellularLocation>
</comment>
<dbReference type="EMBL" id="MRWE01000011">
    <property type="protein sequence ID" value="ORJ25973.1"/>
    <property type="molecule type" value="Genomic_DNA"/>
</dbReference>
<feature type="transmembrane region" description="Helical" evidence="6">
    <location>
        <begin position="177"/>
        <end position="197"/>
    </location>
</feature>
<comment type="similarity">
    <text evidence="2">Belongs to the oxidase-dependent Fe transporter (OFeT) (TC 9.A.10.1) family.</text>
</comment>
<feature type="transmembrane region" description="Helical" evidence="6">
    <location>
        <begin position="245"/>
        <end position="263"/>
    </location>
</feature>
<evidence type="ECO:0000313" key="8">
    <source>
        <dbReference type="Proteomes" id="UP000192536"/>
    </source>
</evidence>
<dbReference type="PANTHER" id="PTHR31632:SF2">
    <property type="entry name" value="PLASMA MEMBRANE IRON PERMEASE"/>
    <property type="match status" value="1"/>
</dbReference>
<evidence type="ECO:0000256" key="4">
    <source>
        <dbReference type="ARBA" id="ARBA00022989"/>
    </source>
</evidence>
<feature type="transmembrane region" description="Helical" evidence="6">
    <location>
        <begin position="6"/>
        <end position="26"/>
    </location>
</feature>
<dbReference type="STRING" id="1646377.BS640_08795"/>
<gene>
    <name evidence="7" type="ORF">BS640_08795</name>
</gene>
<evidence type="ECO:0000313" key="7">
    <source>
        <dbReference type="EMBL" id="ORJ25973.1"/>
    </source>
</evidence>
<evidence type="ECO:0000256" key="1">
    <source>
        <dbReference type="ARBA" id="ARBA00004141"/>
    </source>
</evidence>
<dbReference type="GO" id="GO:0015093">
    <property type="term" value="F:ferrous iron transmembrane transporter activity"/>
    <property type="evidence" value="ECO:0007669"/>
    <property type="project" value="TreeGrafter"/>
</dbReference>
<feature type="transmembrane region" description="Helical" evidence="6">
    <location>
        <begin position="103"/>
        <end position="124"/>
    </location>
</feature>
<feature type="transmembrane region" description="Helical" evidence="6">
    <location>
        <begin position="483"/>
        <end position="504"/>
    </location>
</feature>
<evidence type="ECO:0000256" key="3">
    <source>
        <dbReference type="ARBA" id="ARBA00022692"/>
    </source>
</evidence>
<keyword evidence="3 6" id="KW-0812">Transmembrane</keyword>
<dbReference type="NCBIfam" id="NF041756">
    <property type="entry name" value="EfeU"/>
    <property type="match status" value="1"/>
</dbReference>
<evidence type="ECO:0000256" key="6">
    <source>
        <dbReference type="SAM" id="Phobius"/>
    </source>
</evidence>
<feature type="transmembrane region" description="Helical" evidence="6">
    <location>
        <begin position="275"/>
        <end position="296"/>
    </location>
</feature>
<comment type="caution">
    <text evidence="7">The sequence shown here is derived from an EMBL/GenBank/DDBJ whole genome shotgun (WGS) entry which is preliminary data.</text>
</comment>
<feature type="transmembrane region" description="Helical" evidence="6">
    <location>
        <begin position="144"/>
        <end position="165"/>
    </location>
</feature>
<dbReference type="PANTHER" id="PTHR31632">
    <property type="entry name" value="IRON TRANSPORTER FTH1"/>
    <property type="match status" value="1"/>
</dbReference>
<feature type="transmembrane region" description="Helical" evidence="6">
    <location>
        <begin position="72"/>
        <end position="91"/>
    </location>
</feature>
<dbReference type="InterPro" id="IPR004923">
    <property type="entry name" value="FTR1/Fip1/EfeU"/>
</dbReference>
<accession>A0A1X0WGX4</accession>
<feature type="transmembrane region" description="Helical" evidence="6">
    <location>
        <begin position="33"/>
        <end position="52"/>
    </location>
</feature>